<evidence type="ECO:0000313" key="3">
    <source>
        <dbReference type="Proteomes" id="UP000886998"/>
    </source>
</evidence>
<dbReference type="Proteomes" id="UP000886998">
    <property type="component" value="Unassembled WGS sequence"/>
</dbReference>
<evidence type="ECO:0000313" key="2">
    <source>
        <dbReference type="EMBL" id="GFY40820.1"/>
    </source>
</evidence>
<proteinExistence type="predicted"/>
<keyword evidence="3" id="KW-1185">Reference proteome</keyword>
<dbReference type="OrthoDB" id="6436503at2759"/>
<dbReference type="Pfam" id="PF18701">
    <property type="entry name" value="DUF5641"/>
    <property type="match status" value="1"/>
</dbReference>
<feature type="domain" description="DUF5641" evidence="1">
    <location>
        <begin position="1"/>
        <end position="37"/>
    </location>
</feature>
<accession>A0A8X6WT75</accession>
<dbReference type="InterPro" id="IPR040676">
    <property type="entry name" value="DUF5641"/>
</dbReference>
<organism evidence="2 3">
    <name type="scientific">Trichonephila inaurata madagascariensis</name>
    <dbReference type="NCBI Taxonomy" id="2747483"/>
    <lineage>
        <taxon>Eukaryota</taxon>
        <taxon>Metazoa</taxon>
        <taxon>Ecdysozoa</taxon>
        <taxon>Arthropoda</taxon>
        <taxon>Chelicerata</taxon>
        <taxon>Arachnida</taxon>
        <taxon>Araneae</taxon>
        <taxon>Araneomorphae</taxon>
        <taxon>Entelegynae</taxon>
        <taxon>Araneoidea</taxon>
        <taxon>Nephilidae</taxon>
        <taxon>Trichonephila</taxon>
        <taxon>Trichonephila inaurata</taxon>
    </lineage>
</organism>
<dbReference type="AlphaFoldDB" id="A0A8X6WT75"/>
<comment type="caution">
    <text evidence="2">The sequence shown here is derived from an EMBL/GenBank/DDBJ whole genome shotgun (WGS) entry which is preliminary data.</text>
</comment>
<reference evidence="2" key="1">
    <citation type="submission" date="2020-08" db="EMBL/GenBank/DDBJ databases">
        <title>Multicomponent nature underlies the extraordinary mechanical properties of spider dragline silk.</title>
        <authorList>
            <person name="Kono N."/>
            <person name="Nakamura H."/>
            <person name="Mori M."/>
            <person name="Yoshida Y."/>
            <person name="Ohtoshi R."/>
            <person name="Malay A.D."/>
            <person name="Moran D.A.P."/>
            <person name="Tomita M."/>
            <person name="Numata K."/>
            <person name="Arakawa K."/>
        </authorList>
    </citation>
    <scope>NUCLEOTIDE SEQUENCE</scope>
</reference>
<name>A0A8X6WT75_9ARAC</name>
<gene>
    <name evidence="2" type="ORF">TNIN_262271</name>
</gene>
<sequence>MKWTLARVIKIPPGDDGLVRVVDVKTAKGTFTRAVTNSLPLPGDVGLSPNGGGMLSQQKRTKKTFHHQLPECLHVWEEAFSRSMTFFLIFY</sequence>
<protein>
    <recommendedName>
        <fullName evidence="1">DUF5641 domain-containing protein</fullName>
    </recommendedName>
</protein>
<evidence type="ECO:0000259" key="1">
    <source>
        <dbReference type="Pfam" id="PF18701"/>
    </source>
</evidence>
<dbReference type="EMBL" id="BMAV01002126">
    <property type="protein sequence ID" value="GFY40820.1"/>
    <property type="molecule type" value="Genomic_DNA"/>
</dbReference>